<dbReference type="RefSeq" id="WP_167209173.1">
    <property type="nucleotide sequence ID" value="NZ_CP050063.1"/>
</dbReference>
<organism evidence="7 8">
    <name type="scientific">Spirosoma aureum</name>
    <dbReference type="NCBI Taxonomy" id="2692134"/>
    <lineage>
        <taxon>Bacteria</taxon>
        <taxon>Pseudomonadati</taxon>
        <taxon>Bacteroidota</taxon>
        <taxon>Cytophagia</taxon>
        <taxon>Cytophagales</taxon>
        <taxon>Cytophagaceae</taxon>
        <taxon>Spirosoma</taxon>
    </lineage>
</organism>
<comment type="similarity">
    <text evidence="1">Belongs to the DNA polymerase type-Y family.</text>
</comment>
<keyword evidence="4" id="KW-0234">DNA repair</keyword>
<dbReference type="GO" id="GO:0005829">
    <property type="term" value="C:cytosol"/>
    <property type="evidence" value="ECO:0007669"/>
    <property type="project" value="TreeGrafter"/>
</dbReference>
<dbReference type="GO" id="GO:0003684">
    <property type="term" value="F:damaged DNA binding"/>
    <property type="evidence" value="ECO:0007669"/>
    <property type="project" value="InterPro"/>
</dbReference>
<dbReference type="Pfam" id="PF00817">
    <property type="entry name" value="IMS"/>
    <property type="match status" value="1"/>
</dbReference>
<evidence type="ECO:0000313" key="7">
    <source>
        <dbReference type="EMBL" id="QIP13778.1"/>
    </source>
</evidence>
<dbReference type="PANTHER" id="PTHR11076">
    <property type="entry name" value="DNA REPAIR POLYMERASE UMUC / TRANSFERASE FAMILY MEMBER"/>
    <property type="match status" value="1"/>
</dbReference>
<dbReference type="Pfam" id="PF13438">
    <property type="entry name" value="DUF4113"/>
    <property type="match status" value="1"/>
</dbReference>
<keyword evidence="8" id="KW-1185">Reference proteome</keyword>
<evidence type="ECO:0000313" key="8">
    <source>
        <dbReference type="Proteomes" id="UP000501802"/>
    </source>
</evidence>
<dbReference type="AlphaFoldDB" id="A0A6G9AMY4"/>
<evidence type="ECO:0000256" key="1">
    <source>
        <dbReference type="ARBA" id="ARBA00010945"/>
    </source>
</evidence>
<dbReference type="GO" id="GO:0003887">
    <property type="term" value="F:DNA-directed DNA polymerase activity"/>
    <property type="evidence" value="ECO:0007669"/>
    <property type="project" value="TreeGrafter"/>
</dbReference>
<dbReference type="InterPro" id="IPR036775">
    <property type="entry name" value="DNA_pol_Y-fam_lit_finger_sf"/>
</dbReference>
<gene>
    <name evidence="7" type="ORF">G8759_14730</name>
</gene>
<dbReference type="Pfam" id="PF11799">
    <property type="entry name" value="IMS_C"/>
    <property type="match status" value="1"/>
</dbReference>
<dbReference type="KEGG" id="spib:G8759_14730"/>
<dbReference type="GO" id="GO:0009432">
    <property type="term" value="P:SOS response"/>
    <property type="evidence" value="ECO:0007669"/>
    <property type="project" value="UniProtKB-KW"/>
</dbReference>
<evidence type="ECO:0000256" key="2">
    <source>
        <dbReference type="ARBA" id="ARBA00022763"/>
    </source>
</evidence>
<protein>
    <submittedName>
        <fullName evidence="7">Y-family DNA polymerase</fullName>
    </submittedName>
</protein>
<sequence length="429" mass="48397">MYGLIDVNAMYVSCERAFNPRLNGVPVVAVGNNDHCVIARSNEAKILGIKMGQPLFQIRELIDEHNVQICSSNFELIGDMSARMMSVLAQFADDVEPYSIDEAFIQVNTHFDGIYPSYQGLGYAIRDTIGQWLRLPVCVGFGITKTLAKVANKRAKAKPELGGVCVITNGESAEEALREFPVKDLWGIGSQYARLLKKNGIETAWQLQRIEDLDWVRDRMTVNGLRMVYELRGFPCRLLEVNAPPKKTICTAVSFGKLIPDLKNITDALTTYLARCCEKLRKQESLARHVTVFLHTNPNRITPGNGLPAKQYSASRSVRLPHYTNHLPDFLRYAIPVVESLFQFGYNYQKVGVILNDIIPDTIHQGNLFAEFPTAKSLHIGKTIDRINRKHGRDKVRLASQLQSPDWSMVRGSLSRQYTTDWNQLLKAK</sequence>
<dbReference type="InterPro" id="IPR050116">
    <property type="entry name" value="DNA_polymerase-Y"/>
</dbReference>
<evidence type="ECO:0000256" key="3">
    <source>
        <dbReference type="ARBA" id="ARBA00023199"/>
    </source>
</evidence>
<dbReference type="CDD" id="cd01700">
    <property type="entry name" value="PolY_Pol_V_umuC"/>
    <property type="match status" value="1"/>
</dbReference>
<keyword evidence="5" id="KW-0742">SOS response</keyword>
<feature type="domain" description="UmuC" evidence="6">
    <location>
        <begin position="2"/>
        <end position="189"/>
    </location>
</feature>
<dbReference type="SUPFAM" id="SSF100879">
    <property type="entry name" value="Lesion bypass DNA polymerase (Y-family), little finger domain"/>
    <property type="match status" value="1"/>
</dbReference>
<dbReference type="InterPro" id="IPR043128">
    <property type="entry name" value="Rev_trsase/Diguanyl_cyclase"/>
</dbReference>
<name>A0A6G9AMY4_9BACT</name>
<dbReference type="Gene3D" id="3.40.1170.60">
    <property type="match status" value="1"/>
</dbReference>
<proteinExistence type="inferred from homology"/>
<dbReference type="SUPFAM" id="SSF56672">
    <property type="entry name" value="DNA/RNA polymerases"/>
    <property type="match status" value="1"/>
</dbReference>
<dbReference type="InterPro" id="IPR017961">
    <property type="entry name" value="DNA_pol_Y-fam_little_finger"/>
</dbReference>
<dbReference type="Gene3D" id="3.30.70.270">
    <property type="match status" value="1"/>
</dbReference>
<dbReference type="InterPro" id="IPR043502">
    <property type="entry name" value="DNA/RNA_pol_sf"/>
</dbReference>
<keyword evidence="2" id="KW-0227">DNA damage</keyword>
<dbReference type="InterPro" id="IPR001126">
    <property type="entry name" value="UmuC"/>
</dbReference>
<dbReference type="PANTHER" id="PTHR11076:SF34">
    <property type="entry name" value="PROTEIN UMUC"/>
    <property type="match status" value="1"/>
</dbReference>
<dbReference type="GO" id="GO:0006281">
    <property type="term" value="P:DNA repair"/>
    <property type="evidence" value="ECO:0007669"/>
    <property type="project" value="UniProtKB-KW"/>
</dbReference>
<keyword evidence="3" id="KW-0741">SOS mutagenesis</keyword>
<dbReference type="EMBL" id="CP050063">
    <property type="protein sequence ID" value="QIP13778.1"/>
    <property type="molecule type" value="Genomic_DNA"/>
</dbReference>
<dbReference type="Proteomes" id="UP000501802">
    <property type="component" value="Chromosome"/>
</dbReference>
<evidence type="ECO:0000256" key="5">
    <source>
        <dbReference type="ARBA" id="ARBA00023236"/>
    </source>
</evidence>
<dbReference type="Gene3D" id="1.10.150.20">
    <property type="entry name" value="5' to 3' exonuclease, C-terminal subdomain"/>
    <property type="match status" value="1"/>
</dbReference>
<reference evidence="7 8" key="1">
    <citation type="submission" date="2020-03" db="EMBL/GenBank/DDBJ databases">
        <authorList>
            <person name="Kim M.K."/>
        </authorList>
    </citation>
    <scope>NUCLEOTIDE SEQUENCE [LARGE SCALE GENOMIC DNA]</scope>
    <source>
        <strain evidence="7 8">BT328</strain>
    </source>
</reference>
<accession>A0A6G9AMY4</accession>
<dbReference type="PROSITE" id="PS50173">
    <property type="entry name" value="UMUC"/>
    <property type="match status" value="1"/>
</dbReference>
<evidence type="ECO:0000256" key="4">
    <source>
        <dbReference type="ARBA" id="ARBA00023204"/>
    </source>
</evidence>
<dbReference type="InterPro" id="IPR025188">
    <property type="entry name" value="DUF4113"/>
</dbReference>
<dbReference type="GO" id="GO:0042276">
    <property type="term" value="P:error-prone translesion synthesis"/>
    <property type="evidence" value="ECO:0007669"/>
    <property type="project" value="TreeGrafter"/>
</dbReference>
<evidence type="ECO:0000259" key="6">
    <source>
        <dbReference type="PROSITE" id="PS50173"/>
    </source>
</evidence>